<dbReference type="Proteomes" id="UP000612362">
    <property type="component" value="Unassembled WGS sequence"/>
</dbReference>
<protein>
    <recommendedName>
        <fullName evidence="6 19">Adenosylcobinamide-GDP ribazoletransferase</fullName>
        <ecNumber evidence="5 19">2.7.8.26</ecNumber>
    </recommendedName>
    <alternativeName>
        <fullName evidence="16 19">Cobalamin synthase</fullName>
    </alternativeName>
    <alternativeName>
        <fullName evidence="15 19">Cobalamin-5'-phosphate synthase</fullName>
    </alternativeName>
</protein>
<evidence type="ECO:0000256" key="8">
    <source>
        <dbReference type="ARBA" id="ARBA00022573"/>
    </source>
</evidence>
<evidence type="ECO:0000256" key="18">
    <source>
        <dbReference type="ARBA" id="ARBA00049504"/>
    </source>
</evidence>
<dbReference type="UniPathway" id="UPA00148">
    <property type="reaction ID" value="UER00238"/>
</dbReference>
<evidence type="ECO:0000256" key="14">
    <source>
        <dbReference type="ARBA" id="ARBA00025228"/>
    </source>
</evidence>
<keyword evidence="10 19" id="KW-0812">Transmembrane</keyword>
<dbReference type="PANTHER" id="PTHR34148">
    <property type="entry name" value="ADENOSYLCOBINAMIDE-GDP RIBAZOLETRANSFERASE"/>
    <property type="match status" value="1"/>
</dbReference>
<name>A0A8J3MTY8_9CHLR</name>
<sequence length="369" mass="39284">MKQDPQPDREKYISEESTERVQAHQNGEPERGRTPYRPKRPILKPDPTGEGNTWYGSAGSKQPEEVGPRAHIHSPVGGVAPGSPQATHGVGPQGGARPIQTPAFLANTSLSEQFAELVAAIRFLSILPIPTSWGQKPGPQGVPITRIGGGYFPFVGLIFSLLLWLITWLLGLRLPYLAVTALSVVGIVILTGGLHLDGLMDSCDGLFGGKTRENKLEIMKDSRVGSFGVLSAICVLLLKWAFLGSIPGEHLIPSLLLTLVSARWAMLFAIFVFPSARPGGLGATYRQAITRNQLLLAGVISVVVVLIAGFWLAGWMGVAIGVLVWVCAIICALLLGNGIGAMIGGLTGDSYGAIEEMTEVVLLFLLALI</sequence>
<dbReference type="NCBIfam" id="TIGR00317">
    <property type="entry name" value="cobS"/>
    <property type="match status" value="1"/>
</dbReference>
<keyword evidence="8 19" id="KW-0169">Cobalamin biosynthesis</keyword>
<dbReference type="AlphaFoldDB" id="A0A8J3MTY8"/>
<proteinExistence type="inferred from homology"/>
<evidence type="ECO:0000256" key="13">
    <source>
        <dbReference type="ARBA" id="ARBA00023136"/>
    </source>
</evidence>
<dbReference type="RefSeq" id="WP_220195786.1">
    <property type="nucleotide sequence ID" value="NZ_BNJF01000002.1"/>
</dbReference>
<feature type="transmembrane region" description="Helical" evidence="19">
    <location>
        <begin position="318"/>
        <end position="336"/>
    </location>
</feature>
<feature type="compositionally biased region" description="Basic and acidic residues" evidence="20">
    <location>
        <begin position="1"/>
        <end position="33"/>
    </location>
</feature>
<dbReference type="GO" id="GO:0008818">
    <property type="term" value="F:cobalamin 5'-phosphate synthase activity"/>
    <property type="evidence" value="ECO:0007669"/>
    <property type="project" value="UniProtKB-UniRule"/>
</dbReference>
<evidence type="ECO:0000256" key="9">
    <source>
        <dbReference type="ARBA" id="ARBA00022679"/>
    </source>
</evidence>
<dbReference type="GO" id="GO:0009236">
    <property type="term" value="P:cobalamin biosynthetic process"/>
    <property type="evidence" value="ECO:0007669"/>
    <property type="project" value="UniProtKB-UniRule"/>
</dbReference>
<dbReference type="HAMAP" id="MF_00719">
    <property type="entry name" value="CobS"/>
    <property type="match status" value="1"/>
</dbReference>
<feature type="transmembrane region" description="Helical" evidence="19">
    <location>
        <begin position="294"/>
        <end position="312"/>
    </location>
</feature>
<comment type="pathway">
    <text evidence="3 19">Cofactor biosynthesis; adenosylcobalamin biosynthesis; adenosylcobalamin from cob(II)yrinate a,c-diamide: step 7/7.</text>
</comment>
<evidence type="ECO:0000256" key="19">
    <source>
        <dbReference type="HAMAP-Rule" id="MF_00719"/>
    </source>
</evidence>
<dbReference type="GO" id="GO:0051073">
    <property type="term" value="F:adenosylcobinamide-GDP ribazoletransferase activity"/>
    <property type="evidence" value="ECO:0007669"/>
    <property type="project" value="UniProtKB-UniRule"/>
</dbReference>
<evidence type="ECO:0000256" key="1">
    <source>
        <dbReference type="ARBA" id="ARBA00001946"/>
    </source>
</evidence>
<comment type="similarity">
    <text evidence="4 19">Belongs to the CobS family.</text>
</comment>
<organism evidence="21 22">
    <name type="scientific">Ktedonospora formicarum</name>
    <dbReference type="NCBI Taxonomy" id="2778364"/>
    <lineage>
        <taxon>Bacteria</taxon>
        <taxon>Bacillati</taxon>
        <taxon>Chloroflexota</taxon>
        <taxon>Ktedonobacteria</taxon>
        <taxon>Ktedonobacterales</taxon>
        <taxon>Ktedonobacteraceae</taxon>
        <taxon>Ktedonospora</taxon>
    </lineage>
</organism>
<comment type="cofactor">
    <cofactor evidence="1 19">
        <name>Mg(2+)</name>
        <dbReference type="ChEBI" id="CHEBI:18420"/>
    </cofactor>
</comment>
<evidence type="ECO:0000256" key="6">
    <source>
        <dbReference type="ARBA" id="ARBA00015850"/>
    </source>
</evidence>
<evidence type="ECO:0000256" key="20">
    <source>
        <dbReference type="SAM" id="MobiDB-lite"/>
    </source>
</evidence>
<keyword evidence="13 19" id="KW-0472">Membrane</keyword>
<evidence type="ECO:0000313" key="21">
    <source>
        <dbReference type="EMBL" id="GHO46406.1"/>
    </source>
</evidence>
<accession>A0A8J3MTY8</accession>
<evidence type="ECO:0000256" key="7">
    <source>
        <dbReference type="ARBA" id="ARBA00022475"/>
    </source>
</evidence>
<dbReference type="EC" id="2.7.8.26" evidence="5 19"/>
<comment type="function">
    <text evidence="14 19">Joins adenosylcobinamide-GDP and alpha-ribazole to generate adenosylcobalamin (Ado-cobalamin). Also synthesizes adenosylcobalamin 5'-phosphate from adenosylcobinamide-GDP and alpha-ribazole 5'-phosphate.</text>
</comment>
<feature type="transmembrane region" description="Helical" evidence="19">
    <location>
        <begin position="176"/>
        <end position="196"/>
    </location>
</feature>
<evidence type="ECO:0000256" key="12">
    <source>
        <dbReference type="ARBA" id="ARBA00022989"/>
    </source>
</evidence>
<reference evidence="21" key="1">
    <citation type="submission" date="2020-10" db="EMBL/GenBank/DDBJ databases">
        <title>Taxonomic study of unclassified bacteria belonging to the class Ktedonobacteria.</title>
        <authorList>
            <person name="Yabe S."/>
            <person name="Wang C.M."/>
            <person name="Zheng Y."/>
            <person name="Sakai Y."/>
            <person name="Cavaletti L."/>
            <person name="Monciardini P."/>
            <person name="Donadio S."/>
        </authorList>
    </citation>
    <scope>NUCLEOTIDE SEQUENCE</scope>
    <source>
        <strain evidence="21">SOSP1-1</strain>
    </source>
</reference>
<evidence type="ECO:0000256" key="16">
    <source>
        <dbReference type="ARBA" id="ARBA00032853"/>
    </source>
</evidence>
<evidence type="ECO:0000256" key="3">
    <source>
        <dbReference type="ARBA" id="ARBA00004663"/>
    </source>
</evidence>
<keyword evidence="9 19" id="KW-0808">Transferase</keyword>
<dbReference type="Pfam" id="PF02654">
    <property type="entry name" value="CobS"/>
    <property type="match status" value="1"/>
</dbReference>
<feature type="transmembrane region" description="Helical" evidence="19">
    <location>
        <begin position="224"/>
        <end position="243"/>
    </location>
</feature>
<feature type="transmembrane region" description="Helical" evidence="19">
    <location>
        <begin position="151"/>
        <end position="170"/>
    </location>
</feature>
<evidence type="ECO:0000313" key="22">
    <source>
        <dbReference type="Proteomes" id="UP000612362"/>
    </source>
</evidence>
<keyword evidence="12 19" id="KW-1133">Transmembrane helix</keyword>
<feature type="transmembrane region" description="Helical" evidence="19">
    <location>
        <begin position="255"/>
        <end position="273"/>
    </location>
</feature>
<dbReference type="PANTHER" id="PTHR34148:SF1">
    <property type="entry name" value="ADENOSYLCOBINAMIDE-GDP RIBAZOLETRANSFERASE"/>
    <property type="match status" value="1"/>
</dbReference>
<evidence type="ECO:0000256" key="4">
    <source>
        <dbReference type="ARBA" id="ARBA00010561"/>
    </source>
</evidence>
<evidence type="ECO:0000256" key="10">
    <source>
        <dbReference type="ARBA" id="ARBA00022692"/>
    </source>
</evidence>
<keyword evidence="22" id="KW-1185">Reference proteome</keyword>
<evidence type="ECO:0000256" key="15">
    <source>
        <dbReference type="ARBA" id="ARBA00032605"/>
    </source>
</evidence>
<comment type="caution">
    <text evidence="21">The sequence shown here is derived from an EMBL/GenBank/DDBJ whole genome shotgun (WGS) entry which is preliminary data.</text>
</comment>
<dbReference type="EMBL" id="BNJF01000002">
    <property type="protein sequence ID" value="GHO46406.1"/>
    <property type="molecule type" value="Genomic_DNA"/>
</dbReference>
<dbReference type="GO" id="GO:0005886">
    <property type="term" value="C:plasma membrane"/>
    <property type="evidence" value="ECO:0007669"/>
    <property type="project" value="UniProtKB-SubCell"/>
</dbReference>
<keyword evidence="7 19" id="KW-1003">Cell membrane</keyword>
<comment type="catalytic activity">
    <reaction evidence="18 19">
        <text>alpha-ribazole 5'-phosphate + adenosylcob(III)inamide-GDP = adenosylcob(III)alamin 5'-phosphate + GMP + H(+)</text>
        <dbReference type="Rhea" id="RHEA:23560"/>
        <dbReference type="ChEBI" id="CHEBI:15378"/>
        <dbReference type="ChEBI" id="CHEBI:57918"/>
        <dbReference type="ChEBI" id="CHEBI:58115"/>
        <dbReference type="ChEBI" id="CHEBI:60487"/>
        <dbReference type="ChEBI" id="CHEBI:60493"/>
        <dbReference type="EC" id="2.7.8.26"/>
    </reaction>
</comment>
<evidence type="ECO:0000256" key="2">
    <source>
        <dbReference type="ARBA" id="ARBA00004651"/>
    </source>
</evidence>
<dbReference type="InterPro" id="IPR003805">
    <property type="entry name" value="CobS"/>
</dbReference>
<gene>
    <name evidence="19" type="primary">cobS</name>
    <name evidence="21" type="ORF">KSX_45690</name>
</gene>
<comment type="catalytic activity">
    <reaction evidence="17 19">
        <text>alpha-ribazole + adenosylcob(III)inamide-GDP = adenosylcob(III)alamin + GMP + H(+)</text>
        <dbReference type="Rhea" id="RHEA:16049"/>
        <dbReference type="ChEBI" id="CHEBI:10329"/>
        <dbReference type="ChEBI" id="CHEBI:15378"/>
        <dbReference type="ChEBI" id="CHEBI:18408"/>
        <dbReference type="ChEBI" id="CHEBI:58115"/>
        <dbReference type="ChEBI" id="CHEBI:60487"/>
        <dbReference type="EC" id="2.7.8.26"/>
    </reaction>
</comment>
<feature type="region of interest" description="Disordered" evidence="20">
    <location>
        <begin position="1"/>
        <end position="67"/>
    </location>
</feature>
<comment type="subcellular location">
    <subcellularLocation>
        <location evidence="2 19">Cell membrane</location>
        <topology evidence="2 19">Multi-pass membrane protein</topology>
    </subcellularLocation>
</comment>
<evidence type="ECO:0000256" key="17">
    <source>
        <dbReference type="ARBA" id="ARBA00048623"/>
    </source>
</evidence>
<keyword evidence="11 19" id="KW-0460">Magnesium</keyword>
<evidence type="ECO:0000256" key="11">
    <source>
        <dbReference type="ARBA" id="ARBA00022842"/>
    </source>
</evidence>
<evidence type="ECO:0000256" key="5">
    <source>
        <dbReference type="ARBA" id="ARBA00013200"/>
    </source>
</evidence>